<dbReference type="eggNOG" id="COG5642">
    <property type="taxonomic scope" value="Bacteria"/>
</dbReference>
<accession>A0A143BH91</accession>
<evidence type="ECO:0000259" key="1">
    <source>
        <dbReference type="Pfam" id="PF09722"/>
    </source>
</evidence>
<dbReference type="Pfam" id="PF09722">
    <property type="entry name" value="Xre_MbcA_ParS_C"/>
    <property type="match status" value="1"/>
</dbReference>
<sequence>MPTTSNVVPSPDASAVVAKAALAAAARLGLSHRQLAAIIGTSEASVSRLQRGRGIDPDSKEGELALLLVRLFRSLDALVGGDESHVRAWMHAMNDHLGGIPAQRIATVEGFVDVIQYLDALRGRL</sequence>
<dbReference type="AlphaFoldDB" id="A0A143BH91"/>
<evidence type="ECO:0000313" key="3">
    <source>
        <dbReference type="EMBL" id="AMW03774.1"/>
    </source>
</evidence>
<dbReference type="EMBL" id="CP011454">
    <property type="protein sequence ID" value="AMW03774.1"/>
    <property type="molecule type" value="Genomic_DNA"/>
</dbReference>
<protein>
    <submittedName>
        <fullName evidence="3">Uncharacterized protein</fullName>
    </submittedName>
</protein>
<gene>
    <name evidence="3" type="ORF">GEMMAAP_00795</name>
</gene>
<evidence type="ECO:0000259" key="2">
    <source>
        <dbReference type="Pfam" id="PF20432"/>
    </source>
</evidence>
<dbReference type="GO" id="GO:0003677">
    <property type="term" value="F:DNA binding"/>
    <property type="evidence" value="ECO:0007669"/>
    <property type="project" value="InterPro"/>
</dbReference>
<evidence type="ECO:0000313" key="4">
    <source>
        <dbReference type="Proteomes" id="UP000076404"/>
    </source>
</evidence>
<dbReference type="Pfam" id="PF20432">
    <property type="entry name" value="Xre-like-HTH"/>
    <property type="match status" value="1"/>
</dbReference>
<feature type="domain" description="Antitoxin Xre/MbcA/ParS-like toxin-binding" evidence="1">
    <location>
        <begin position="74"/>
        <end position="123"/>
    </location>
</feature>
<feature type="domain" description="Antitoxin Xre-like helix-turn-helix" evidence="2">
    <location>
        <begin position="10"/>
        <end position="70"/>
    </location>
</feature>
<reference evidence="3 4" key="2">
    <citation type="journal article" date="2016" name="Environ. Microbiol. Rep.">
        <title>Metagenomic evidence for the presence of phototrophic Gemmatimonadetes bacteria in diverse environments.</title>
        <authorList>
            <person name="Zeng Y."/>
            <person name="Baumbach J."/>
            <person name="Barbosa E.G."/>
            <person name="Azevedo V."/>
            <person name="Zhang C."/>
            <person name="Koblizek M."/>
        </authorList>
    </citation>
    <scope>NUCLEOTIDE SEQUENCE [LARGE SCALE GENOMIC DNA]</scope>
    <source>
        <strain evidence="3 4">AP64</strain>
    </source>
</reference>
<dbReference type="Proteomes" id="UP000076404">
    <property type="component" value="Chromosome"/>
</dbReference>
<dbReference type="KEGG" id="gph:GEMMAAP_00795"/>
<dbReference type="OrthoDB" id="565125at2"/>
<dbReference type="SUPFAM" id="SSF47413">
    <property type="entry name" value="lambda repressor-like DNA-binding domains"/>
    <property type="match status" value="1"/>
</dbReference>
<dbReference type="InterPro" id="IPR046847">
    <property type="entry name" value="Xre-like_HTH"/>
</dbReference>
<reference evidence="3 4" key="1">
    <citation type="journal article" date="2014" name="Proc. Natl. Acad. Sci. U.S.A.">
        <title>Functional type 2 photosynthetic reaction centers found in the rare bacterial phylum Gemmatimonadetes.</title>
        <authorList>
            <person name="Zeng Y."/>
            <person name="Feng F."/>
            <person name="Medova H."/>
            <person name="Dean J."/>
            <person name="Koblizek M."/>
        </authorList>
    </citation>
    <scope>NUCLEOTIDE SEQUENCE [LARGE SCALE GENOMIC DNA]</scope>
    <source>
        <strain evidence="3 4">AP64</strain>
    </source>
</reference>
<name>A0A143BH91_9BACT</name>
<dbReference type="RefSeq" id="WP_026849042.1">
    <property type="nucleotide sequence ID" value="NZ_CP011454.1"/>
</dbReference>
<keyword evidence="4" id="KW-1185">Reference proteome</keyword>
<organism evidence="3 4">
    <name type="scientific">Gemmatimonas phototrophica</name>
    <dbReference type="NCBI Taxonomy" id="1379270"/>
    <lineage>
        <taxon>Bacteria</taxon>
        <taxon>Pseudomonadati</taxon>
        <taxon>Gemmatimonadota</taxon>
        <taxon>Gemmatimonadia</taxon>
        <taxon>Gemmatimonadales</taxon>
        <taxon>Gemmatimonadaceae</taxon>
        <taxon>Gemmatimonas</taxon>
    </lineage>
</organism>
<dbReference type="InterPro" id="IPR010982">
    <property type="entry name" value="Lambda_DNA-bd_dom_sf"/>
</dbReference>
<dbReference type="InterPro" id="IPR024467">
    <property type="entry name" value="Xre/MbcA/ParS-like_toxin-bd"/>
</dbReference>
<proteinExistence type="predicted"/>
<dbReference type="STRING" id="1379270.GEMMAAP_00795"/>